<dbReference type="Pfam" id="PF00403">
    <property type="entry name" value="HMA"/>
    <property type="match status" value="1"/>
</dbReference>
<evidence type="ECO:0000256" key="1">
    <source>
        <dbReference type="ARBA" id="ARBA00022481"/>
    </source>
</evidence>
<name>A0A835QD28_VANPL</name>
<keyword evidence="3" id="KW-0449">Lipoprotein</keyword>
<proteinExistence type="inferred from homology"/>
<protein>
    <recommendedName>
        <fullName evidence="6">HMA domain-containing protein</fullName>
    </recommendedName>
</protein>
<evidence type="ECO:0000256" key="5">
    <source>
        <dbReference type="SAM" id="MobiDB-lite"/>
    </source>
</evidence>
<keyword evidence="3" id="KW-0636">Prenylation</keyword>
<comment type="similarity">
    <text evidence="4">Belongs to the HIPP family.</text>
</comment>
<evidence type="ECO:0000256" key="2">
    <source>
        <dbReference type="ARBA" id="ARBA00022723"/>
    </source>
</evidence>
<dbReference type="FunFam" id="3.30.70.100:FF:000008">
    <property type="entry name" value="Copper transport protein ATOX1"/>
    <property type="match status" value="1"/>
</dbReference>
<evidence type="ECO:0000313" key="8">
    <source>
        <dbReference type="Proteomes" id="UP000639772"/>
    </source>
</evidence>
<keyword evidence="1" id="KW-0488">Methylation</keyword>
<dbReference type="CDD" id="cd00371">
    <property type="entry name" value="HMA"/>
    <property type="match status" value="1"/>
</dbReference>
<dbReference type="InterPro" id="IPR036163">
    <property type="entry name" value="HMA_dom_sf"/>
</dbReference>
<dbReference type="GO" id="GO:0046872">
    <property type="term" value="F:metal ion binding"/>
    <property type="evidence" value="ECO:0007669"/>
    <property type="project" value="UniProtKB-KW"/>
</dbReference>
<evidence type="ECO:0000259" key="6">
    <source>
        <dbReference type="PROSITE" id="PS50846"/>
    </source>
</evidence>
<feature type="compositionally biased region" description="Low complexity" evidence="5">
    <location>
        <begin position="192"/>
        <end position="203"/>
    </location>
</feature>
<organism evidence="7 8">
    <name type="scientific">Vanilla planifolia</name>
    <name type="common">Vanilla</name>
    <dbReference type="NCBI Taxonomy" id="51239"/>
    <lineage>
        <taxon>Eukaryota</taxon>
        <taxon>Viridiplantae</taxon>
        <taxon>Streptophyta</taxon>
        <taxon>Embryophyta</taxon>
        <taxon>Tracheophyta</taxon>
        <taxon>Spermatophyta</taxon>
        <taxon>Magnoliopsida</taxon>
        <taxon>Liliopsida</taxon>
        <taxon>Asparagales</taxon>
        <taxon>Orchidaceae</taxon>
        <taxon>Vanilloideae</taxon>
        <taxon>Vanilleae</taxon>
        <taxon>Vanilla</taxon>
    </lineage>
</organism>
<accession>A0A835QD28</accession>
<dbReference type="PROSITE" id="PS50846">
    <property type="entry name" value="HMA_2"/>
    <property type="match status" value="1"/>
</dbReference>
<keyword evidence="2" id="KW-0479">Metal-binding</keyword>
<feature type="domain" description="HMA" evidence="6">
    <location>
        <begin position="121"/>
        <end position="184"/>
    </location>
</feature>
<feature type="compositionally biased region" description="Basic and acidic residues" evidence="5">
    <location>
        <begin position="259"/>
        <end position="268"/>
    </location>
</feature>
<feature type="region of interest" description="Disordered" evidence="5">
    <location>
        <begin position="1"/>
        <end position="43"/>
    </location>
</feature>
<dbReference type="Proteomes" id="UP000639772">
    <property type="component" value="Chromosome 9"/>
</dbReference>
<dbReference type="Gene3D" id="3.30.70.100">
    <property type="match status" value="1"/>
</dbReference>
<feature type="compositionally biased region" description="Basic and acidic residues" evidence="5">
    <location>
        <begin position="24"/>
        <end position="34"/>
    </location>
</feature>
<dbReference type="PANTHER" id="PTHR45868">
    <property type="entry name" value="HEAVY METAL-ASSOCIATED ISOPRENYLATED PLANT PROTEIN 33-RELATED"/>
    <property type="match status" value="1"/>
</dbReference>
<evidence type="ECO:0000313" key="7">
    <source>
        <dbReference type="EMBL" id="KAG0468465.1"/>
    </source>
</evidence>
<dbReference type="PANTHER" id="PTHR45868:SF80">
    <property type="entry name" value="F15K9.8-RELATED"/>
    <property type="match status" value="1"/>
</dbReference>
<dbReference type="OrthoDB" id="689350at2759"/>
<evidence type="ECO:0000256" key="4">
    <source>
        <dbReference type="ARBA" id="ARBA00024045"/>
    </source>
</evidence>
<comment type="caution">
    <text evidence="7">The sequence shown here is derived from an EMBL/GenBank/DDBJ whole genome shotgun (WGS) entry which is preliminary data.</text>
</comment>
<dbReference type="AlphaFoldDB" id="A0A835QD28"/>
<reference evidence="7 8" key="1">
    <citation type="journal article" date="2020" name="Nat. Food">
        <title>A phased Vanilla planifolia genome enables genetic improvement of flavour and production.</title>
        <authorList>
            <person name="Hasing T."/>
            <person name="Tang H."/>
            <person name="Brym M."/>
            <person name="Khazi F."/>
            <person name="Huang T."/>
            <person name="Chambers A.H."/>
        </authorList>
    </citation>
    <scope>NUCLEOTIDE SEQUENCE [LARGE SCALE GENOMIC DNA]</scope>
    <source>
        <tissue evidence="7">Leaf</tissue>
    </source>
</reference>
<dbReference type="EMBL" id="JADCNM010000009">
    <property type="protein sequence ID" value="KAG0468465.1"/>
    <property type="molecule type" value="Genomic_DNA"/>
</dbReference>
<evidence type="ECO:0000256" key="3">
    <source>
        <dbReference type="ARBA" id="ARBA00023289"/>
    </source>
</evidence>
<dbReference type="SUPFAM" id="SSF55008">
    <property type="entry name" value="HMA, heavy metal-associated domain"/>
    <property type="match status" value="1"/>
</dbReference>
<dbReference type="InterPro" id="IPR006121">
    <property type="entry name" value="HMA_dom"/>
</dbReference>
<gene>
    <name evidence="7" type="ORF">HPP92_017793</name>
</gene>
<feature type="region of interest" description="Disordered" evidence="5">
    <location>
        <begin position="188"/>
        <end position="276"/>
    </location>
</feature>
<sequence length="276" mass="29639">MGSERTDGGQTAGRSSRDGSSGDDSVRGWDDKPARQLPGEARRYGRGRRLAAPATVRRWIPISHPIIAHWAAEIVPTRQQPLPLQLLYPTASSLVFFTFLLRLRPSFLMASGAEASEPLKYQTWVLKVSIHCEGCKKKVKKVLQGIDGVYKITVDAQQQKVTVTGNVDANLLIKKLCKAGKHAELWAEKNPTSQNAASASATSGKKNTKSAVAPSGNPDRTYEEEGSSASDKPAAIACEAPKKTNEMGAAAPSPPQEKLAGDEADKPSRAVAAKRK</sequence>